<dbReference type="EMBL" id="JAUORK010000002">
    <property type="protein sequence ID" value="MDO6670806.1"/>
    <property type="molecule type" value="Genomic_DNA"/>
</dbReference>
<feature type="transmembrane region" description="Helical" evidence="6">
    <location>
        <begin position="285"/>
        <end position="301"/>
    </location>
</feature>
<feature type="transmembrane region" description="Helical" evidence="6">
    <location>
        <begin position="153"/>
        <end position="171"/>
    </location>
</feature>
<evidence type="ECO:0000259" key="7">
    <source>
        <dbReference type="Pfam" id="PF00892"/>
    </source>
</evidence>
<keyword evidence="4 6" id="KW-1133">Transmembrane helix</keyword>
<proteinExistence type="predicted"/>
<evidence type="ECO:0000313" key="8">
    <source>
        <dbReference type="EMBL" id="MDO6670806.1"/>
    </source>
</evidence>
<feature type="transmembrane region" description="Helical" evidence="6">
    <location>
        <begin position="223"/>
        <end position="245"/>
    </location>
</feature>
<organism evidence="8 9">
    <name type="scientific">Cobetia amphilecti</name>
    <dbReference type="NCBI Taxonomy" id="1055104"/>
    <lineage>
        <taxon>Bacteria</taxon>
        <taxon>Pseudomonadati</taxon>
        <taxon>Pseudomonadota</taxon>
        <taxon>Gammaproteobacteria</taxon>
        <taxon>Oceanospirillales</taxon>
        <taxon>Halomonadaceae</taxon>
        <taxon>Cobetia</taxon>
    </lineage>
</organism>
<evidence type="ECO:0000256" key="6">
    <source>
        <dbReference type="SAM" id="Phobius"/>
    </source>
</evidence>
<feature type="transmembrane region" description="Helical" evidence="6">
    <location>
        <begin position="65"/>
        <end position="83"/>
    </location>
</feature>
<comment type="caution">
    <text evidence="8">The sequence shown here is derived from an EMBL/GenBank/DDBJ whole genome shotgun (WGS) entry which is preliminary data.</text>
</comment>
<sequence length="322" mass="34342">MKKAIVHAGMAGALWGGVIVLPSLLGDIHPVVISCARFGLYGLFAAAIALPHARRLSARLTARDTRLLLELALTGNVAYFILLTAAVQYAGVAIAALLNGLVPVAVMLIGRRHIQASRLSVSLSLTLIGVGIVCMNVPVLLRFLQGAGEWRDLIGVLCGSLGVMSWAWFALRNAQQLKAGRFSAREWSTLQGIATGVVAVMILVLVAVLQPRILPLELSSERWLAFAAAALFMSVGGSWIANALWNSSAQRLPVSVGGQMIVFETCCALLYGYLLAWQWPQTNEVLGMLLILGGVMWTLRAEQRVAGPRKAVGGVPITGSEQ</sequence>
<feature type="transmembrane region" description="Helical" evidence="6">
    <location>
        <begin position="31"/>
        <end position="53"/>
    </location>
</feature>
<dbReference type="PANTHER" id="PTHR42920">
    <property type="entry name" value="OS03G0707200 PROTEIN-RELATED"/>
    <property type="match status" value="1"/>
</dbReference>
<dbReference type="InterPro" id="IPR000620">
    <property type="entry name" value="EamA_dom"/>
</dbReference>
<feature type="transmembrane region" description="Helical" evidence="6">
    <location>
        <begin position="257"/>
        <end position="279"/>
    </location>
</feature>
<evidence type="ECO:0000256" key="5">
    <source>
        <dbReference type="ARBA" id="ARBA00023136"/>
    </source>
</evidence>
<name>A0AAP4WZB7_9GAMM</name>
<reference evidence="8" key="1">
    <citation type="submission" date="2023-07" db="EMBL/GenBank/DDBJ databases">
        <title>Genome content predicts the carbon catabolic preferences of heterotrophic bacteria.</title>
        <authorList>
            <person name="Gralka M."/>
        </authorList>
    </citation>
    <scope>NUCLEOTIDE SEQUENCE</scope>
    <source>
        <strain evidence="8">C2R13</strain>
    </source>
</reference>
<evidence type="ECO:0000256" key="1">
    <source>
        <dbReference type="ARBA" id="ARBA00004651"/>
    </source>
</evidence>
<dbReference type="Pfam" id="PF00892">
    <property type="entry name" value="EamA"/>
    <property type="match status" value="1"/>
</dbReference>
<accession>A0AAP4WZB7</accession>
<keyword evidence="2" id="KW-1003">Cell membrane</keyword>
<feature type="transmembrane region" description="Helical" evidence="6">
    <location>
        <begin position="121"/>
        <end position="141"/>
    </location>
</feature>
<gene>
    <name evidence="8" type="ORF">Q4535_01620</name>
</gene>
<dbReference type="GO" id="GO:0005886">
    <property type="term" value="C:plasma membrane"/>
    <property type="evidence" value="ECO:0007669"/>
    <property type="project" value="UniProtKB-SubCell"/>
</dbReference>
<feature type="transmembrane region" description="Helical" evidence="6">
    <location>
        <begin position="89"/>
        <end position="109"/>
    </location>
</feature>
<dbReference type="SUPFAM" id="SSF103481">
    <property type="entry name" value="Multidrug resistance efflux transporter EmrE"/>
    <property type="match status" value="2"/>
</dbReference>
<keyword evidence="3 6" id="KW-0812">Transmembrane</keyword>
<dbReference type="AlphaFoldDB" id="A0AAP4WZB7"/>
<dbReference type="InterPro" id="IPR051258">
    <property type="entry name" value="Diverse_Substrate_Transporter"/>
</dbReference>
<feature type="transmembrane region" description="Helical" evidence="6">
    <location>
        <begin position="192"/>
        <end position="211"/>
    </location>
</feature>
<feature type="transmembrane region" description="Helical" evidence="6">
    <location>
        <begin position="5"/>
        <end position="25"/>
    </location>
</feature>
<dbReference type="InterPro" id="IPR037185">
    <property type="entry name" value="EmrE-like"/>
</dbReference>
<evidence type="ECO:0000256" key="2">
    <source>
        <dbReference type="ARBA" id="ARBA00022475"/>
    </source>
</evidence>
<protein>
    <submittedName>
        <fullName evidence="8">DMT family transporter</fullName>
    </submittedName>
</protein>
<evidence type="ECO:0000256" key="3">
    <source>
        <dbReference type="ARBA" id="ARBA00022692"/>
    </source>
</evidence>
<evidence type="ECO:0000313" key="9">
    <source>
        <dbReference type="Proteomes" id="UP001170481"/>
    </source>
</evidence>
<evidence type="ECO:0000256" key="4">
    <source>
        <dbReference type="ARBA" id="ARBA00022989"/>
    </source>
</evidence>
<feature type="domain" description="EamA" evidence="7">
    <location>
        <begin position="8"/>
        <end position="111"/>
    </location>
</feature>
<dbReference type="PANTHER" id="PTHR42920:SF11">
    <property type="entry name" value="INNER MEMBRANE PROTEIN YTFF"/>
    <property type="match status" value="1"/>
</dbReference>
<keyword evidence="5 6" id="KW-0472">Membrane</keyword>
<dbReference type="RefSeq" id="WP_303592687.1">
    <property type="nucleotide sequence ID" value="NZ_JAUORK010000002.1"/>
</dbReference>
<comment type="subcellular location">
    <subcellularLocation>
        <location evidence="1">Cell membrane</location>
        <topology evidence="1">Multi-pass membrane protein</topology>
    </subcellularLocation>
</comment>
<dbReference type="Proteomes" id="UP001170481">
    <property type="component" value="Unassembled WGS sequence"/>
</dbReference>